<evidence type="ECO:0000313" key="8">
    <source>
        <dbReference type="EMBL" id="SON51831.1"/>
    </source>
</evidence>
<dbReference type="InterPro" id="IPR016174">
    <property type="entry name" value="Di-haem_cyt_TM"/>
</dbReference>
<dbReference type="GO" id="GO:0005886">
    <property type="term" value="C:plasma membrane"/>
    <property type="evidence" value="ECO:0007669"/>
    <property type="project" value="UniProtKB-SubCell"/>
</dbReference>
<dbReference type="GO" id="GO:0009055">
    <property type="term" value="F:electron transfer activity"/>
    <property type="evidence" value="ECO:0007669"/>
    <property type="project" value="InterPro"/>
</dbReference>
<protein>
    <submittedName>
        <fullName evidence="8">Putative hydrogenase cytochrome b-type subunit</fullName>
    </submittedName>
</protein>
<keyword evidence="5 6" id="KW-0472">Membrane</keyword>
<dbReference type="PANTHER" id="PTHR30485:SF2">
    <property type="entry name" value="BLL0597 PROTEIN"/>
    <property type="match status" value="1"/>
</dbReference>
<keyword evidence="2" id="KW-1003">Cell membrane</keyword>
<keyword evidence="9" id="KW-1185">Reference proteome</keyword>
<dbReference type="EMBL" id="LT960612">
    <property type="protein sequence ID" value="SON51831.1"/>
    <property type="molecule type" value="Genomic_DNA"/>
</dbReference>
<dbReference type="SUPFAM" id="SSF81342">
    <property type="entry name" value="Transmembrane di-heme cytochromes"/>
    <property type="match status" value="1"/>
</dbReference>
<dbReference type="GO" id="GO:0020037">
    <property type="term" value="F:heme binding"/>
    <property type="evidence" value="ECO:0007669"/>
    <property type="project" value="TreeGrafter"/>
</dbReference>
<feature type="transmembrane region" description="Helical" evidence="6">
    <location>
        <begin position="12"/>
        <end position="28"/>
    </location>
</feature>
<evidence type="ECO:0000259" key="7">
    <source>
        <dbReference type="Pfam" id="PF01292"/>
    </source>
</evidence>
<keyword evidence="3 6" id="KW-0812">Transmembrane</keyword>
<dbReference type="InterPro" id="IPR051542">
    <property type="entry name" value="Hydrogenase_cytochrome"/>
</dbReference>
<feature type="domain" description="Cytochrome b561 bacterial/Ni-hydrogenase" evidence="7">
    <location>
        <begin position="3"/>
        <end position="170"/>
    </location>
</feature>
<feature type="transmembrane region" description="Helical" evidence="6">
    <location>
        <begin position="34"/>
        <end position="53"/>
    </location>
</feature>
<name>A0A2N8ZIW6_9VIBR</name>
<dbReference type="OrthoDB" id="196472at2"/>
<gene>
    <name evidence="8" type="ORF">VTAP4600_B0220</name>
</gene>
<evidence type="ECO:0000256" key="6">
    <source>
        <dbReference type="SAM" id="Phobius"/>
    </source>
</evidence>
<feature type="transmembrane region" description="Helical" evidence="6">
    <location>
        <begin position="187"/>
        <end position="208"/>
    </location>
</feature>
<feature type="transmembrane region" description="Helical" evidence="6">
    <location>
        <begin position="133"/>
        <end position="156"/>
    </location>
</feature>
<comment type="subcellular location">
    <subcellularLocation>
        <location evidence="1">Cell membrane</location>
        <topology evidence="1">Multi-pass membrane protein</topology>
    </subcellularLocation>
</comment>
<dbReference type="Proteomes" id="UP000235828">
    <property type="component" value="Chromosome B"/>
</dbReference>
<keyword evidence="4 6" id="KW-1133">Transmembrane helix</keyword>
<reference evidence="8 9" key="1">
    <citation type="submission" date="2017-10" db="EMBL/GenBank/DDBJ databases">
        <authorList>
            <person name="Banno H."/>
            <person name="Chua N.-H."/>
        </authorList>
    </citation>
    <scope>NUCLEOTIDE SEQUENCE [LARGE SCALE GENOMIC DNA]</scope>
    <source>
        <strain evidence="8">Vibrio tapetis CECT4600</strain>
    </source>
</reference>
<dbReference type="Pfam" id="PF01292">
    <property type="entry name" value="Ni_hydr_CYTB"/>
    <property type="match status" value="1"/>
</dbReference>
<evidence type="ECO:0000256" key="4">
    <source>
        <dbReference type="ARBA" id="ARBA00022989"/>
    </source>
</evidence>
<evidence type="ECO:0000256" key="1">
    <source>
        <dbReference type="ARBA" id="ARBA00004651"/>
    </source>
</evidence>
<evidence type="ECO:0000256" key="2">
    <source>
        <dbReference type="ARBA" id="ARBA00022475"/>
    </source>
</evidence>
<dbReference type="KEGG" id="vta:B0220"/>
<dbReference type="Gene3D" id="1.20.950.20">
    <property type="entry name" value="Transmembrane di-heme cytochromes, Chain C"/>
    <property type="match status" value="1"/>
</dbReference>
<sequence>MKVWDLATRLYHWMQALVFVGLMVTGQSGNGPHVQLGLVLLTLVIWRICWGFIGSETSRFSQFVRSPKIIWVYLTGRLNNQVGHNPLGALMVVALISSLLLQCVSGLALAGLLDQLPMADVWLTDGVFSALESVHFFLADTLGFLVLLHVVVILGYKLAKKPLVWAMVTGYQAKISRSTAPLLASNLRAFLVLISSGLVTMTIIALSMV</sequence>
<organism evidence="8 9">
    <name type="scientific">Vibrio tapetis subsp. tapetis</name>
    <dbReference type="NCBI Taxonomy" id="1671868"/>
    <lineage>
        <taxon>Bacteria</taxon>
        <taxon>Pseudomonadati</taxon>
        <taxon>Pseudomonadota</taxon>
        <taxon>Gammaproteobacteria</taxon>
        <taxon>Vibrionales</taxon>
        <taxon>Vibrionaceae</taxon>
        <taxon>Vibrio</taxon>
    </lineage>
</organism>
<dbReference type="RefSeq" id="WP_102524211.1">
    <property type="nucleotide sequence ID" value="NZ_LT960612.1"/>
</dbReference>
<dbReference type="GO" id="GO:0022904">
    <property type="term" value="P:respiratory electron transport chain"/>
    <property type="evidence" value="ECO:0007669"/>
    <property type="project" value="InterPro"/>
</dbReference>
<evidence type="ECO:0000313" key="9">
    <source>
        <dbReference type="Proteomes" id="UP000235828"/>
    </source>
</evidence>
<evidence type="ECO:0000256" key="5">
    <source>
        <dbReference type="ARBA" id="ARBA00023136"/>
    </source>
</evidence>
<feature type="transmembrane region" description="Helical" evidence="6">
    <location>
        <begin position="87"/>
        <end position="113"/>
    </location>
</feature>
<proteinExistence type="predicted"/>
<dbReference type="InterPro" id="IPR011577">
    <property type="entry name" value="Cyt_b561_bac/Ni-Hgenase"/>
</dbReference>
<evidence type="ECO:0000256" key="3">
    <source>
        <dbReference type="ARBA" id="ARBA00022692"/>
    </source>
</evidence>
<dbReference type="AlphaFoldDB" id="A0A2N8ZIW6"/>
<accession>A0A2N8ZIW6</accession>
<dbReference type="PANTHER" id="PTHR30485">
    <property type="entry name" value="NI/FE-HYDROGENASE 1 B-TYPE CYTOCHROME SUBUNIT"/>
    <property type="match status" value="1"/>
</dbReference>